<comment type="caution">
    <text evidence="4">The sequence shown here is derived from an EMBL/GenBank/DDBJ whole genome shotgun (WGS) entry which is preliminary data.</text>
</comment>
<evidence type="ECO:0000259" key="3">
    <source>
        <dbReference type="Pfam" id="PF13505"/>
    </source>
</evidence>
<feature type="chain" id="PRO_5046064070" description="Outer membrane protein beta-barrel domain-containing protein" evidence="2">
    <location>
        <begin position="24"/>
        <end position="239"/>
    </location>
</feature>
<organism evidence="4 5">
    <name type="scientific">Vibrio zhanjiangensis</name>
    <dbReference type="NCBI Taxonomy" id="1046128"/>
    <lineage>
        <taxon>Bacteria</taxon>
        <taxon>Pseudomonadati</taxon>
        <taxon>Pseudomonadota</taxon>
        <taxon>Gammaproteobacteria</taxon>
        <taxon>Vibrionales</taxon>
        <taxon>Vibrionaceae</taxon>
        <taxon>Vibrio</taxon>
    </lineage>
</organism>
<keyword evidence="1 2" id="KW-0732">Signal</keyword>
<dbReference type="EMBL" id="BSPW01000008">
    <property type="protein sequence ID" value="GLT16532.1"/>
    <property type="molecule type" value="Genomic_DNA"/>
</dbReference>
<dbReference type="InterPro" id="IPR011250">
    <property type="entry name" value="OMP/PagP_B-barrel"/>
</dbReference>
<reference evidence="5" key="1">
    <citation type="journal article" date="2019" name="Int. J. Syst. Evol. Microbiol.">
        <title>The Global Catalogue of Microorganisms (GCM) 10K type strain sequencing project: providing services to taxonomists for standard genome sequencing and annotation.</title>
        <authorList>
            <consortium name="The Broad Institute Genomics Platform"/>
            <consortium name="The Broad Institute Genome Sequencing Center for Infectious Disease"/>
            <person name="Wu L."/>
            <person name="Ma J."/>
        </authorList>
    </citation>
    <scope>NUCLEOTIDE SEQUENCE [LARGE SCALE GENOMIC DNA]</scope>
    <source>
        <strain evidence="5">NBRC 108723</strain>
    </source>
</reference>
<proteinExistence type="predicted"/>
<dbReference type="SUPFAM" id="SSF56925">
    <property type="entry name" value="OMPA-like"/>
    <property type="match status" value="1"/>
</dbReference>
<evidence type="ECO:0000256" key="1">
    <source>
        <dbReference type="ARBA" id="ARBA00022729"/>
    </source>
</evidence>
<dbReference type="Gene3D" id="2.40.160.20">
    <property type="match status" value="1"/>
</dbReference>
<sequence length="239" mass="26834">MKNNIFRLPLIALTLGTSSTLQANEGWYAGFGLGSNRIDLDTPFLDTLPGKTALLPSDITNTSFNGFDDDRFGFVLNGGYRLNNYIALNFDFSATYTDLRVGYTDNTNAPGTNNFSELDITSYYLTPGAHFIYPINDKYEVYAKLGLSFILTEIEQKERSSPQIVDPTVNEYSSSIKDWDVAPTIGFGGQWNFGTHWAATFEYTITHFTLQPITSSDVQFKGIDYDTQNILVGMRYNFN</sequence>
<dbReference type="Pfam" id="PF13505">
    <property type="entry name" value="OMP_b-brl"/>
    <property type="match status" value="1"/>
</dbReference>
<accession>A0ABQ6EU60</accession>
<evidence type="ECO:0000313" key="5">
    <source>
        <dbReference type="Proteomes" id="UP001157138"/>
    </source>
</evidence>
<keyword evidence="5" id="KW-1185">Reference proteome</keyword>
<dbReference type="InterPro" id="IPR027385">
    <property type="entry name" value="Beta-barrel_OMP"/>
</dbReference>
<protein>
    <recommendedName>
        <fullName evidence="3">Outer membrane protein beta-barrel domain-containing protein</fullName>
    </recommendedName>
</protein>
<evidence type="ECO:0000256" key="2">
    <source>
        <dbReference type="SAM" id="SignalP"/>
    </source>
</evidence>
<evidence type="ECO:0000313" key="4">
    <source>
        <dbReference type="EMBL" id="GLT16532.1"/>
    </source>
</evidence>
<name>A0ABQ6EU60_9VIBR</name>
<gene>
    <name evidence="4" type="ORF">GCM10007938_03080</name>
</gene>
<dbReference type="RefSeq" id="WP_284190459.1">
    <property type="nucleotide sequence ID" value="NZ_BSPW01000008.1"/>
</dbReference>
<feature type="signal peptide" evidence="2">
    <location>
        <begin position="1"/>
        <end position="23"/>
    </location>
</feature>
<feature type="domain" description="Outer membrane protein beta-barrel" evidence="3">
    <location>
        <begin position="10"/>
        <end position="238"/>
    </location>
</feature>
<dbReference type="Proteomes" id="UP001157138">
    <property type="component" value="Unassembled WGS sequence"/>
</dbReference>